<sequence>MATYKEIQEYVKANFGFTPKTCWIAHSKEVYGLSPKVANNRNDMNKREYPCPAEKQEDIRKAFKHFGML</sequence>
<dbReference type="Proteomes" id="UP001486565">
    <property type="component" value="Chromosome"/>
</dbReference>
<evidence type="ECO:0008006" key="3">
    <source>
        <dbReference type="Google" id="ProtNLM"/>
    </source>
</evidence>
<proteinExistence type="predicted"/>
<protein>
    <recommendedName>
        <fullName evidence="3">RNA methyltransferase</fullName>
    </recommendedName>
</protein>
<keyword evidence="2" id="KW-1185">Reference proteome</keyword>
<organism evidence="1 2">
    <name type="scientific">Defluviitalea saccharophila</name>
    <dbReference type="NCBI Taxonomy" id="879970"/>
    <lineage>
        <taxon>Bacteria</taxon>
        <taxon>Bacillati</taxon>
        <taxon>Bacillota</taxon>
        <taxon>Clostridia</taxon>
        <taxon>Lachnospirales</taxon>
        <taxon>Defluviitaleaceae</taxon>
        <taxon>Defluviitalea</taxon>
    </lineage>
</organism>
<accession>A0ABZ2Y2K1</accession>
<evidence type="ECO:0000313" key="1">
    <source>
        <dbReference type="EMBL" id="WZL69567.1"/>
    </source>
</evidence>
<dbReference type="EMBL" id="CP121687">
    <property type="protein sequence ID" value="WZL69567.1"/>
    <property type="molecule type" value="Genomic_DNA"/>
</dbReference>
<evidence type="ECO:0000313" key="2">
    <source>
        <dbReference type="Proteomes" id="UP001486565"/>
    </source>
</evidence>
<name>A0ABZ2Y2K1_9FIRM</name>
<gene>
    <name evidence="1" type="ORF">QBE51_12375</name>
</gene>
<dbReference type="RefSeq" id="WP_341876553.1">
    <property type="nucleotide sequence ID" value="NZ_CP121687.1"/>
</dbReference>
<reference evidence="1 2" key="1">
    <citation type="submission" date="2023-03" db="EMBL/GenBank/DDBJ databases">
        <title>Novel Species.</title>
        <authorList>
            <person name="Ma S."/>
        </authorList>
    </citation>
    <scope>NUCLEOTIDE SEQUENCE [LARGE SCALE GENOMIC DNA]</scope>
    <source>
        <strain evidence="1 2">LIND6LT2</strain>
    </source>
</reference>